<dbReference type="InterPro" id="IPR027417">
    <property type="entry name" value="P-loop_NTPase"/>
</dbReference>
<dbReference type="InterPro" id="IPR050571">
    <property type="entry name" value="Class-IV_PLP-Dep_Aminotrnsfr"/>
</dbReference>
<protein>
    <submittedName>
        <fullName evidence="2">Sulfotransferase family protein</fullName>
    </submittedName>
</protein>
<dbReference type="RefSeq" id="WP_380216073.1">
    <property type="nucleotide sequence ID" value="NZ_JBHTBN010000001.1"/>
</dbReference>
<gene>
    <name evidence="2" type="ORF">ACFQO1_01695</name>
</gene>
<dbReference type="PANTHER" id="PTHR42743:SF11">
    <property type="entry name" value="AMINODEOXYCHORISMATE LYASE"/>
    <property type="match status" value="1"/>
</dbReference>
<dbReference type="Pfam" id="PF19798">
    <property type="entry name" value="Sulfotransfer_5"/>
    <property type="match status" value="1"/>
</dbReference>
<dbReference type="Proteomes" id="UP001596415">
    <property type="component" value="Unassembled WGS sequence"/>
</dbReference>
<dbReference type="EMBL" id="JBHTBN010000001">
    <property type="protein sequence ID" value="MFC7356386.1"/>
    <property type="molecule type" value="Genomic_DNA"/>
</dbReference>
<proteinExistence type="inferred from homology"/>
<comment type="similarity">
    <text evidence="1">Belongs to the class-IV pyridoxal-phosphate-dependent aminotransferase family.</text>
</comment>
<name>A0ABW2MND6_9FLAO</name>
<keyword evidence="3" id="KW-1185">Reference proteome</keyword>
<dbReference type="PANTHER" id="PTHR42743">
    <property type="entry name" value="AMINO-ACID AMINOTRANSFERASE"/>
    <property type="match status" value="1"/>
</dbReference>
<sequence length="240" mass="28007">MKIINLISGPRNLSTALMYSFAQRKDCRVLDEPYYGFYLKHGRVEVAHPSKAEIIRTMELSDKKVTENIKLLAETSHVFIKGMAHHYLSETPTHILNWGNVILIRHPKKLLASFSKVIENPTISDIGIKKASELFLFLKEHHKTPIVMDSDELLKNPEQYLRKLCELLKIPFYERMLHWKKGGIPEDGIWAKHWYQNVHNSEGFSVQKTSDQHIPERLQLVLDEALIYYNILKIHLLKND</sequence>
<evidence type="ECO:0000256" key="1">
    <source>
        <dbReference type="ARBA" id="ARBA00009320"/>
    </source>
</evidence>
<comment type="caution">
    <text evidence="2">The sequence shown here is derived from an EMBL/GenBank/DDBJ whole genome shotgun (WGS) entry which is preliminary data.</text>
</comment>
<accession>A0ABW2MND6</accession>
<reference evidence="3" key="1">
    <citation type="journal article" date="2019" name="Int. J. Syst. Evol. Microbiol.">
        <title>The Global Catalogue of Microorganisms (GCM) 10K type strain sequencing project: providing services to taxonomists for standard genome sequencing and annotation.</title>
        <authorList>
            <consortium name="The Broad Institute Genomics Platform"/>
            <consortium name="The Broad Institute Genome Sequencing Center for Infectious Disease"/>
            <person name="Wu L."/>
            <person name="Ma J."/>
        </authorList>
    </citation>
    <scope>NUCLEOTIDE SEQUENCE [LARGE SCALE GENOMIC DNA]</scope>
    <source>
        <strain evidence="3">CGMCC 1.16306</strain>
    </source>
</reference>
<evidence type="ECO:0000313" key="2">
    <source>
        <dbReference type="EMBL" id="MFC7356386.1"/>
    </source>
</evidence>
<dbReference type="SUPFAM" id="SSF52540">
    <property type="entry name" value="P-loop containing nucleoside triphosphate hydrolases"/>
    <property type="match status" value="1"/>
</dbReference>
<evidence type="ECO:0000313" key="3">
    <source>
        <dbReference type="Proteomes" id="UP001596415"/>
    </source>
</evidence>
<organism evidence="2 3">
    <name type="scientific">Jejudonia soesokkakensis</name>
    <dbReference type="NCBI Taxonomy" id="1323432"/>
    <lineage>
        <taxon>Bacteria</taxon>
        <taxon>Pseudomonadati</taxon>
        <taxon>Bacteroidota</taxon>
        <taxon>Flavobacteriia</taxon>
        <taxon>Flavobacteriales</taxon>
        <taxon>Flavobacteriaceae</taxon>
        <taxon>Jejudonia</taxon>
    </lineage>
</organism>
<dbReference type="Gene3D" id="3.40.50.300">
    <property type="entry name" value="P-loop containing nucleotide triphosphate hydrolases"/>
    <property type="match status" value="1"/>
</dbReference>